<protein>
    <submittedName>
        <fullName evidence="1">Uncharacterized protein</fullName>
    </submittedName>
</protein>
<proteinExistence type="predicted"/>
<evidence type="ECO:0000313" key="1">
    <source>
        <dbReference type="EMBL" id="KAJ9064036.1"/>
    </source>
</evidence>
<dbReference type="EMBL" id="QTSX02004552">
    <property type="protein sequence ID" value="KAJ9064036.1"/>
    <property type="molecule type" value="Genomic_DNA"/>
</dbReference>
<reference evidence="1" key="1">
    <citation type="submission" date="2022-04" db="EMBL/GenBank/DDBJ databases">
        <title>Genome of the entomopathogenic fungus Entomophthora muscae.</title>
        <authorList>
            <person name="Elya C."/>
            <person name="Lovett B.R."/>
            <person name="Lee E."/>
            <person name="Macias A.M."/>
            <person name="Hajek A.E."/>
            <person name="De Bivort B.L."/>
            <person name="Kasson M.T."/>
            <person name="De Fine Licht H.H."/>
            <person name="Stajich J.E."/>
        </authorList>
    </citation>
    <scope>NUCLEOTIDE SEQUENCE</scope>
    <source>
        <strain evidence="1">Berkeley</strain>
    </source>
</reference>
<gene>
    <name evidence="1" type="ORF">DSO57_1034661</name>
</gene>
<comment type="caution">
    <text evidence="1">The sequence shown here is derived from an EMBL/GenBank/DDBJ whole genome shotgun (WGS) entry which is preliminary data.</text>
</comment>
<sequence length="187" mass="21578">MDRFNVIFSKSFLTSQDAVDYCQHLSHACGFSVRIRTSKSNTIYIVCSREGRPELKSEMSKKRNRVSERCNCKWKVVLYYNPHIKSEAKWEFRSGKTMEHNHSIFDDDDLFSLPPTRTPYQRPTYRLPPLNSLDFVSSSPVPSSSPSRYELQRTLPPISQALASIMNDTLPPPRLIPTQPSFSFLLN</sequence>
<evidence type="ECO:0000313" key="2">
    <source>
        <dbReference type="Proteomes" id="UP001165960"/>
    </source>
</evidence>
<organism evidence="1 2">
    <name type="scientific">Entomophthora muscae</name>
    <dbReference type="NCBI Taxonomy" id="34485"/>
    <lineage>
        <taxon>Eukaryota</taxon>
        <taxon>Fungi</taxon>
        <taxon>Fungi incertae sedis</taxon>
        <taxon>Zoopagomycota</taxon>
        <taxon>Entomophthoromycotina</taxon>
        <taxon>Entomophthoromycetes</taxon>
        <taxon>Entomophthorales</taxon>
        <taxon>Entomophthoraceae</taxon>
        <taxon>Entomophthora</taxon>
    </lineage>
</organism>
<dbReference type="Proteomes" id="UP001165960">
    <property type="component" value="Unassembled WGS sequence"/>
</dbReference>
<keyword evidence="2" id="KW-1185">Reference proteome</keyword>
<accession>A0ACC2SNS6</accession>
<name>A0ACC2SNS6_9FUNG</name>